<feature type="signal peptide" evidence="2">
    <location>
        <begin position="1"/>
        <end position="18"/>
    </location>
</feature>
<comment type="caution">
    <text evidence="3">The sequence shown here is derived from an EMBL/GenBank/DDBJ whole genome shotgun (WGS) entry which is preliminary data.</text>
</comment>
<dbReference type="PANTHER" id="PTHR30203:SF25">
    <property type="entry name" value="OUTER MEMBRANE PROTEIN-RELATED"/>
    <property type="match status" value="1"/>
</dbReference>
<dbReference type="EMBL" id="PDZR01000029">
    <property type="protein sequence ID" value="PNG24565.1"/>
    <property type="molecule type" value="Genomic_DNA"/>
</dbReference>
<keyword evidence="2" id="KW-0732">Signal</keyword>
<keyword evidence="2" id="KW-0812">Transmembrane</keyword>
<dbReference type="PROSITE" id="PS51257">
    <property type="entry name" value="PROKAR_LIPOPROTEIN"/>
    <property type="match status" value="1"/>
</dbReference>
<keyword evidence="2" id="KW-0449">Lipoprotein</keyword>
<dbReference type="AlphaFoldDB" id="A0A2J7TCT4"/>
<accession>A0A2J7TCT4</accession>
<feature type="chain" id="PRO_5014210847" evidence="2">
    <location>
        <begin position="19"/>
        <end position="500"/>
    </location>
</feature>
<dbReference type="Proteomes" id="UP000236286">
    <property type="component" value="Unassembled WGS sequence"/>
</dbReference>
<dbReference type="NCBIfam" id="TIGR01845">
    <property type="entry name" value="outer_NodT"/>
    <property type="match status" value="1"/>
</dbReference>
<protein>
    <submittedName>
        <fullName evidence="3">RND transporter</fullName>
    </submittedName>
</protein>
<evidence type="ECO:0000313" key="3">
    <source>
        <dbReference type="EMBL" id="PNG24565.1"/>
    </source>
</evidence>
<dbReference type="SUPFAM" id="SSF56954">
    <property type="entry name" value="Outer membrane efflux proteins (OEP)"/>
    <property type="match status" value="1"/>
</dbReference>
<keyword evidence="2" id="KW-1134">Transmembrane beta strand</keyword>
<dbReference type="Gene3D" id="2.20.200.10">
    <property type="entry name" value="Outer membrane efflux proteins (OEP)"/>
    <property type="match status" value="1"/>
</dbReference>
<dbReference type="OrthoDB" id="9783100at2"/>
<keyword evidence="2" id="KW-0564">Palmitate</keyword>
<organism evidence="3 4">
    <name type="scientific">Methylocella silvestris</name>
    <dbReference type="NCBI Taxonomy" id="199596"/>
    <lineage>
        <taxon>Bacteria</taxon>
        <taxon>Pseudomonadati</taxon>
        <taxon>Pseudomonadota</taxon>
        <taxon>Alphaproteobacteria</taxon>
        <taxon>Hyphomicrobiales</taxon>
        <taxon>Beijerinckiaceae</taxon>
        <taxon>Methylocella</taxon>
    </lineage>
</organism>
<gene>
    <name evidence="3" type="ORF">CR492_18100</name>
</gene>
<comment type="similarity">
    <text evidence="1 2">Belongs to the outer membrane factor (OMF) (TC 1.B.17) family.</text>
</comment>
<dbReference type="GO" id="GO:0005886">
    <property type="term" value="C:plasma membrane"/>
    <property type="evidence" value="ECO:0007669"/>
    <property type="project" value="UniProtKB-SubCell"/>
</dbReference>
<reference evidence="3 4" key="1">
    <citation type="submission" date="2017-10" db="EMBL/GenBank/DDBJ databases">
        <title>Genome announcement of Methylocella silvestris TVC from permafrost.</title>
        <authorList>
            <person name="Wang J."/>
            <person name="Geng K."/>
            <person name="Ul-Haque F."/>
            <person name="Crombie A.T."/>
            <person name="Street L.E."/>
            <person name="Wookey P.A."/>
            <person name="Murrell J.C."/>
            <person name="Pratscher J."/>
        </authorList>
    </citation>
    <scope>NUCLEOTIDE SEQUENCE [LARGE SCALE GENOMIC DNA]</scope>
    <source>
        <strain evidence="3 4">TVC</strain>
    </source>
</reference>
<evidence type="ECO:0000313" key="4">
    <source>
        <dbReference type="Proteomes" id="UP000236286"/>
    </source>
</evidence>
<sequence length="500" mass="52637">MKRSALLSICVLSLGGCAVGPIATPLNAPIPAKWSEAPDDKASPAHLGDWWRSFNDPVLDGLIKEAIAGNQSVASAKAKVREARASRRVSAAALLPALSGTASSTEQQLSASQTGAAEGGASNYNQFVGGLDASWEIDIFGGNRRSLEAYDFAAHAAEDDLDAALLTLVGDVATYYIELRGYQARIALARSTAESQRKTAALTRIKFQVGSASAVDTFNAEALAANTEATIPPFRASFAQAMHRLGILIGQAPGALAARLAVARPVPSTPKSLPLGLPADLLSNRPDVRAAEKRVAQYTAQIGYAEAQLYPKLTLTGSLYSNAFRIEDFAKASTIAWSLGPSLSIPFFQGGQLTAQVDYAKATRDEYLVSWRATVLTALEDVENAIVALAQEKLHAKKLAESAAGYAKAAALSRSLYTLGSSSFLEVLDAERSLYSEQDSLLVSRVAIATDHVALAKALGGGWTRPVDSASPEVIDVNEGPRVATAQEMMGPEPIAAIQP</sequence>
<dbReference type="PANTHER" id="PTHR30203">
    <property type="entry name" value="OUTER MEMBRANE CATION EFFLUX PROTEIN"/>
    <property type="match status" value="1"/>
</dbReference>
<dbReference type="GO" id="GO:0015562">
    <property type="term" value="F:efflux transmembrane transporter activity"/>
    <property type="evidence" value="ECO:0007669"/>
    <property type="project" value="InterPro"/>
</dbReference>
<proteinExistence type="inferred from homology"/>
<dbReference type="RefSeq" id="WP_102845136.1">
    <property type="nucleotide sequence ID" value="NZ_PDZR01000029.1"/>
</dbReference>
<dbReference type="InterPro" id="IPR003423">
    <property type="entry name" value="OMP_efflux"/>
</dbReference>
<name>A0A2J7TCT4_METSI</name>
<comment type="subcellular location">
    <subcellularLocation>
        <location evidence="2">Cell membrane</location>
        <topology evidence="2">Lipid-anchor</topology>
    </subcellularLocation>
</comment>
<keyword evidence="2" id="KW-0472">Membrane</keyword>
<evidence type="ECO:0000256" key="1">
    <source>
        <dbReference type="ARBA" id="ARBA00007613"/>
    </source>
</evidence>
<dbReference type="InterPro" id="IPR010131">
    <property type="entry name" value="MdtP/NodT-like"/>
</dbReference>
<dbReference type="Gene3D" id="1.20.1600.10">
    <property type="entry name" value="Outer membrane efflux proteins (OEP)"/>
    <property type="match status" value="1"/>
</dbReference>
<evidence type="ECO:0000256" key="2">
    <source>
        <dbReference type="RuleBase" id="RU362097"/>
    </source>
</evidence>
<dbReference type="Pfam" id="PF02321">
    <property type="entry name" value="OEP"/>
    <property type="match status" value="2"/>
</dbReference>